<dbReference type="AlphaFoldDB" id="A0A9R1VZ25"/>
<feature type="region of interest" description="Disordered" evidence="1">
    <location>
        <begin position="1"/>
        <end position="51"/>
    </location>
</feature>
<dbReference type="EMBL" id="NBSK02000004">
    <property type="protein sequence ID" value="KAJ0213330.1"/>
    <property type="molecule type" value="Genomic_DNA"/>
</dbReference>
<accession>A0A9R1VZ25</accession>
<evidence type="ECO:0000256" key="1">
    <source>
        <dbReference type="SAM" id="MobiDB-lite"/>
    </source>
</evidence>
<feature type="compositionally biased region" description="Low complexity" evidence="1">
    <location>
        <begin position="1"/>
        <end position="15"/>
    </location>
</feature>
<comment type="caution">
    <text evidence="2">The sequence shown here is derived from an EMBL/GenBank/DDBJ whole genome shotgun (WGS) entry which is preliminary data.</text>
</comment>
<feature type="region of interest" description="Disordered" evidence="1">
    <location>
        <begin position="72"/>
        <end position="125"/>
    </location>
</feature>
<keyword evidence="3" id="KW-1185">Reference proteome</keyword>
<gene>
    <name evidence="2" type="ORF">LSAT_V11C400162620</name>
</gene>
<evidence type="ECO:0008006" key="4">
    <source>
        <dbReference type="Google" id="ProtNLM"/>
    </source>
</evidence>
<sequence length="583" mass="64742">MEFESNNISEDNNNNHGWQKVTYAKKNRKNQPKQQVPQPKALPNGSVVAGNDNVFTAIEKKSEERRKVIEAQRLSIYDPAPPPVKSSRKKNYSDYEDSDEEVANGVAGNDDVEEKKKKKPKKVKKPKVTIAEAAEKIDVDDLASFLLEVTTSFEAQQDIQLMRFADYFGRAFSSVTASQFPWVKLLRESPVAKVADNPVSHIPEAVYKTSVDWINKLSMEALSSFLLWSLDSILADFAIQQGGSKGSKKVAQKTPSKSQVGLFVVLAMVLRRKPDTLITVLPSLNETPKYLGQDKLPIIVWMVVQASQGDLAVGLYLWSHLILPIVGTKSGSNPQTRDLILQLVERILSAPKAMAILVNGAVRKGERLMPPSALDLLLRVTFPSSSARVKATERFEAVYPTLKKVALAGSHGSKAMKQVSQQILTVSLKASGEGIPELSREASSIFIWCLTQNPDCCKQWEKVYLDNLEASIVVLKRLNEQWKELSLNKPSLESLTQTLRSFKTKNEKGMKDGEKSSDQALYKEADKYCKALLGRLSRGWGCVKATVFLVVAVGVGATFLPSNTLESLDWNKLSEMLNIQQFV</sequence>
<dbReference type="InterPro" id="IPR019308">
    <property type="entry name" value="TMEM214"/>
</dbReference>
<proteinExistence type="predicted"/>
<dbReference type="Gramene" id="rna-gnl|WGS:NBSK|LSAT_4X13621_mrna">
    <property type="protein sequence ID" value="cds-PLY67347.1"/>
    <property type="gene ID" value="gene-LSAT_4X13621"/>
</dbReference>
<dbReference type="Pfam" id="PF10151">
    <property type="entry name" value="TMEM214"/>
    <property type="match status" value="1"/>
</dbReference>
<name>A0A9R1VZ25_LACSA</name>
<dbReference type="PANTHER" id="PTHR13448">
    <property type="entry name" value="TRANSMEMBRANE PROTEIN 214"/>
    <property type="match status" value="1"/>
</dbReference>
<organism evidence="2 3">
    <name type="scientific">Lactuca sativa</name>
    <name type="common">Garden lettuce</name>
    <dbReference type="NCBI Taxonomy" id="4236"/>
    <lineage>
        <taxon>Eukaryota</taxon>
        <taxon>Viridiplantae</taxon>
        <taxon>Streptophyta</taxon>
        <taxon>Embryophyta</taxon>
        <taxon>Tracheophyta</taxon>
        <taxon>Spermatophyta</taxon>
        <taxon>Magnoliopsida</taxon>
        <taxon>eudicotyledons</taxon>
        <taxon>Gunneridae</taxon>
        <taxon>Pentapetalae</taxon>
        <taxon>asterids</taxon>
        <taxon>campanulids</taxon>
        <taxon>Asterales</taxon>
        <taxon>Asteraceae</taxon>
        <taxon>Cichorioideae</taxon>
        <taxon>Cichorieae</taxon>
        <taxon>Lactucinae</taxon>
        <taxon>Lactuca</taxon>
    </lineage>
</organism>
<dbReference type="PANTHER" id="PTHR13448:SF6">
    <property type="entry name" value="TRANSMEMBRANE PROTEIN"/>
    <property type="match status" value="1"/>
</dbReference>
<reference evidence="2 3" key="1">
    <citation type="journal article" date="2017" name="Nat. Commun.">
        <title>Genome assembly with in vitro proximity ligation data and whole-genome triplication in lettuce.</title>
        <authorList>
            <person name="Reyes-Chin-Wo S."/>
            <person name="Wang Z."/>
            <person name="Yang X."/>
            <person name="Kozik A."/>
            <person name="Arikit S."/>
            <person name="Song C."/>
            <person name="Xia L."/>
            <person name="Froenicke L."/>
            <person name="Lavelle D.O."/>
            <person name="Truco M.J."/>
            <person name="Xia R."/>
            <person name="Zhu S."/>
            <person name="Xu C."/>
            <person name="Xu H."/>
            <person name="Xu X."/>
            <person name="Cox K."/>
            <person name="Korf I."/>
            <person name="Meyers B.C."/>
            <person name="Michelmore R.W."/>
        </authorList>
    </citation>
    <scope>NUCLEOTIDE SEQUENCE [LARGE SCALE GENOMIC DNA]</scope>
    <source>
        <strain evidence="3">cv. Salinas</strain>
        <tissue evidence="2">Seedlings</tissue>
    </source>
</reference>
<protein>
    <recommendedName>
        <fullName evidence="4">Transmembrane protein 214-A</fullName>
    </recommendedName>
</protein>
<dbReference type="OrthoDB" id="10022292at2759"/>
<dbReference type="Proteomes" id="UP000235145">
    <property type="component" value="Unassembled WGS sequence"/>
</dbReference>
<dbReference type="GO" id="GO:0005783">
    <property type="term" value="C:endoplasmic reticulum"/>
    <property type="evidence" value="ECO:0000318"/>
    <property type="project" value="GO_Central"/>
</dbReference>
<dbReference type="GO" id="GO:0005794">
    <property type="term" value="C:Golgi apparatus"/>
    <property type="evidence" value="ECO:0000318"/>
    <property type="project" value="GO_Central"/>
</dbReference>
<feature type="compositionally biased region" description="Basic residues" evidence="1">
    <location>
        <begin position="116"/>
        <end position="125"/>
    </location>
</feature>
<evidence type="ECO:0000313" key="3">
    <source>
        <dbReference type="Proteomes" id="UP000235145"/>
    </source>
</evidence>
<evidence type="ECO:0000313" key="2">
    <source>
        <dbReference type="EMBL" id="KAJ0213330.1"/>
    </source>
</evidence>